<protein>
    <recommendedName>
        <fullName evidence="2">DUF7918 domain-containing protein</fullName>
    </recommendedName>
</protein>
<sequence>MTKTCLNYAGIRTSVELAGIEAEYYGVSESEIEGERHIMGWIASDAEKAFRVRVENGPLEDFLRKVLFLDGVIAQHTIKLSKEPSTVIFDHVMTSHKTKRSFKFSPLDTTDDDAVLDSFTSADPGSREIIVKVCSVENPIAYNWTSSPFTSRPEIMKIHETLAKGKINHHITYGEETSAFASENSVQFKAKAHLVTFVFKYRPLATLRRMGVIPQPGPVARTKRPRERKLSCIQVKEEGPPAAAIGNTLNEREKFLMLELESLRNENDQLRAENRRVRKKLKKSHNPSADLPDDVMDLS</sequence>
<feature type="region of interest" description="Disordered" evidence="1">
    <location>
        <begin position="267"/>
        <end position="299"/>
    </location>
</feature>
<reference evidence="3 4" key="1">
    <citation type="submission" date="2020-01" db="EMBL/GenBank/DDBJ databases">
        <authorList>
            <person name="Gupta K D."/>
        </authorList>
    </citation>
    <scope>NUCLEOTIDE SEQUENCE [LARGE SCALE GENOMIC DNA]</scope>
</reference>
<gene>
    <name evidence="3" type="ORF">AAE3_LOCUS8535</name>
</gene>
<accession>A0A8S0XUT8</accession>
<evidence type="ECO:0000313" key="3">
    <source>
        <dbReference type="EMBL" id="CAA7266221.1"/>
    </source>
</evidence>
<dbReference type="Pfam" id="PF25534">
    <property type="entry name" value="DUF7918"/>
    <property type="match status" value="1"/>
</dbReference>
<feature type="compositionally biased region" description="Basic residues" evidence="1">
    <location>
        <begin position="276"/>
        <end position="285"/>
    </location>
</feature>
<dbReference type="OrthoDB" id="3364132at2759"/>
<dbReference type="InterPro" id="IPR057678">
    <property type="entry name" value="DUF7918"/>
</dbReference>
<keyword evidence="4" id="KW-1185">Reference proteome</keyword>
<dbReference type="AlphaFoldDB" id="A0A8S0XUT8"/>
<proteinExistence type="predicted"/>
<feature type="domain" description="DUF7918" evidence="2">
    <location>
        <begin position="10"/>
        <end position="215"/>
    </location>
</feature>
<dbReference type="PANTHER" id="PTHR36223">
    <property type="entry name" value="BETA-LACTAMASE-TYPE TRANSPEPTIDASE FOLD DOMAIN CONTAINING PROTEIN"/>
    <property type="match status" value="1"/>
</dbReference>
<dbReference type="Proteomes" id="UP000467700">
    <property type="component" value="Unassembled WGS sequence"/>
</dbReference>
<evidence type="ECO:0000259" key="2">
    <source>
        <dbReference type="Pfam" id="PF25534"/>
    </source>
</evidence>
<dbReference type="PANTHER" id="PTHR36223:SF1">
    <property type="entry name" value="TRANSCRIPTION ELONGATION FACTOR EAF N-TERMINAL DOMAIN-CONTAINING PROTEIN"/>
    <property type="match status" value="1"/>
</dbReference>
<dbReference type="EMBL" id="CACVBS010000053">
    <property type="protein sequence ID" value="CAA7266221.1"/>
    <property type="molecule type" value="Genomic_DNA"/>
</dbReference>
<comment type="caution">
    <text evidence="3">The sequence shown here is derived from an EMBL/GenBank/DDBJ whole genome shotgun (WGS) entry which is preliminary data.</text>
</comment>
<name>A0A8S0XUT8_CYCAE</name>
<evidence type="ECO:0000256" key="1">
    <source>
        <dbReference type="SAM" id="MobiDB-lite"/>
    </source>
</evidence>
<organism evidence="3 4">
    <name type="scientific">Cyclocybe aegerita</name>
    <name type="common">Black poplar mushroom</name>
    <name type="synonym">Agrocybe aegerita</name>
    <dbReference type="NCBI Taxonomy" id="1973307"/>
    <lineage>
        <taxon>Eukaryota</taxon>
        <taxon>Fungi</taxon>
        <taxon>Dikarya</taxon>
        <taxon>Basidiomycota</taxon>
        <taxon>Agaricomycotina</taxon>
        <taxon>Agaricomycetes</taxon>
        <taxon>Agaricomycetidae</taxon>
        <taxon>Agaricales</taxon>
        <taxon>Agaricineae</taxon>
        <taxon>Bolbitiaceae</taxon>
        <taxon>Cyclocybe</taxon>
    </lineage>
</organism>
<evidence type="ECO:0000313" key="4">
    <source>
        <dbReference type="Proteomes" id="UP000467700"/>
    </source>
</evidence>